<keyword evidence="6" id="KW-0645">Protease</keyword>
<dbReference type="AlphaFoldDB" id="A0A9P4NFR0"/>
<dbReference type="CDD" id="cd12087">
    <property type="entry name" value="TM_EGFR-like"/>
    <property type="match status" value="1"/>
</dbReference>
<evidence type="ECO:0000256" key="1">
    <source>
        <dbReference type="ARBA" id="ARBA00007447"/>
    </source>
</evidence>
<dbReference type="PRINTS" id="PR00792">
    <property type="entry name" value="PEPSIN"/>
</dbReference>
<evidence type="ECO:0000256" key="3">
    <source>
        <dbReference type="SAM" id="Phobius"/>
    </source>
</evidence>
<reference evidence="6" key="1">
    <citation type="journal article" date="2020" name="Stud. Mycol.">
        <title>101 Dothideomycetes genomes: a test case for predicting lifestyles and emergence of pathogens.</title>
        <authorList>
            <person name="Haridas S."/>
            <person name="Albert R."/>
            <person name="Binder M."/>
            <person name="Bloem J."/>
            <person name="Labutti K."/>
            <person name="Salamov A."/>
            <person name="Andreopoulos B."/>
            <person name="Baker S."/>
            <person name="Barry K."/>
            <person name="Bills G."/>
            <person name="Bluhm B."/>
            <person name="Cannon C."/>
            <person name="Castanera R."/>
            <person name="Culley D."/>
            <person name="Daum C."/>
            <person name="Ezra D."/>
            <person name="Gonzalez J."/>
            <person name="Henrissat B."/>
            <person name="Kuo A."/>
            <person name="Liang C."/>
            <person name="Lipzen A."/>
            <person name="Lutzoni F."/>
            <person name="Magnuson J."/>
            <person name="Mondo S."/>
            <person name="Nolan M."/>
            <person name="Ohm R."/>
            <person name="Pangilinan J."/>
            <person name="Park H.-J."/>
            <person name="Ramirez L."/>
            <person name="Alfaro M."/>
            <person name="Sun H."/>
            <person name="Tritt A."/>
            <person name="Yoshinaga Y."/>
            <person name="Zwiers L.-H."/>
            <person name="Turgeon B."/>
            <person name="Goodwin S."/>
            <person name="Spatafora J."/>
            <person name="Crous P."/>
            <person name="Grigoriev I."/>
        </authorList>
    </citation>
    <scope>NUCLEOTIDE SEQUENCE</scope>
    <source>
        <strain evidence="6">CBS 130266</strain>
    </source>
</reference>
<evidence type="ECO:0000256" key="4">
    <source>
        <dbReference type="SAM" id="SignalP"/>
    </source>
</evidence>
<feature type="region of interest" description="Disordered" evidence="2">
    <location>
        <begin position="590"/>
        <end position="700"/>
    </location>
</feature>
<dbReference type="PROSITE" id="PS51767">
    <property type="entry name" value="PEPTIDASE_A1"/>
    <property type="match status" value="1"/>
</dbReference>
<dbReference type="InterPro" id="IPR021109">
    <property type="entry name" value="Peptidase_aspartic_dom_sf"/>
</dbReference>
<keyword evidence="3" id="KW-0472">Membrane</keyword>
<keyword evidence="4" id="KW-0732">Signal</keyword>
<evidence type="ECO:0000259" key="5">
    <source>
        <dbReference type="PROSITE" id="PS51767"/>
    </source>
</evidence>
<protein>
    <submittedName>
        <fullName evidence="6">Acid protease</fullName>
    </submittedName>
</protein>
<keyword evidence="6" id="KW-0378">Hydrolase</keyword>
<keyword evidence="7" id="KW-1185">Reference proteome</keyword>
<feature type="compositionally biased region" description="Basic and acidic residues" evidence="2">
    <location>
        <begin position="493"/>
        <end position="510"/>
    </location>
</feature>
<comment type="caution">
    <text evidence="6">The sequence shown here is derived from an EMBL/GenBank/DDBJ whole genome shotgun (WGS) entry which is preliminary data.</text>
</comment>
<accession>A0A9P4NFR0</accession>
<evidence type="ECO:0000256" key="2">
    <source>
        <dbReference type="SAM" id="MobiDB-lite"/>
    </source>
</evidence>
<keyword evidence="3" id="KW-1133">Transmembrane helix</keyword>
<dbReference type="Gene3D" id="2.40.70.10">
    <property type="entry name" value="Acid Proteases"/>
    <property type="match status" value="2"/>
</dbReference>
<dbReference type="EMBL" id="MU007118">
    <property type="protein sequence ID" value="KAF2419597.1"/>
    <property type="molecule type" value="Genomic_DNA"/>
</dbReference>
<dbReference type="GO" id="GO:0004190">
    <property type="term" value="F:aspartic-type endopeptidase activity"/>
    <property type="evidence" value="ECO:0007669"/>
    <property type="project" value="InterPro"/>
</dbReference>
<name>A0A9P4NFR0_9PEZI</name>
<dbReference type="InterPro" id="IPR033121">
    <property type="entry name" value="PEPTIDASE_A1"/>
</dbReference>
<feature type="chain" id="PRO_5040128928" evidence="4">
    <location>
        <begin position="28"/>
        <end position="700"/>
    </location>
</feature>
<feature type="compositionally biased region" description="Polar residues" evidence="2">
    <location>
        <begin position="660"/>
        <end position="671"/>
    </location>
</feature>
<dbReference type="CDD" id="cd05471">
    <property type="entry name" value="pepsin_like"/>
    <property type="match status" value="1"/>
</dbReference>
<dbReference type="GO" id="GO:0006508">
    <property type="term" value="P:proteolysis"/>
    <property type="evidence" value="ECO:0007669"/>
    <property type="project" value="UniProtKB-KW"/>
</dbReference>
<dbReference type="Pfam" id="PF00026">
    <property type="entry name" value="Asp"/>
    <property type="match status" value="1"/>
</dbReference>
<dbReference type="Proteomes" id="UP000800235">
    <property type="component" value="Unassembled WGS sequence"/>
</dbReference>
<evidence type="ECO:0000313" key="7">
    <source>
        <dbReference type="Proteomes" id="UP000800235"/>
    </source>
</evidence>
<dbReference type="SUPFAM" id="SSF50630">
    <property type="entry name" value="Acid proteases"/>
    <property type="match status" value="1"/>
</dbReference>
<feature type="compositionally biased region" description="Polar residues" evidence="2">
    <location>
        <begin position="607"/>
        <end position="643"/>
    </location>
</feature>
<gene>
    <name evidence="6" type="ORF">EJ08DRAFT_42594</name>
</gene>
<dbReference type="InterPro" id="IPR001461">
    <property type="entry name" value="Aspartic_peptidase_A1"/>
</dbReference>
<feature type="transmembrane region" description="Helical" evidence="3">
    <location>
        <begin position="453"/>
        <end position="476"/>
    </location>
</feature>
<feature type="signal peptide" evidence="4">
    <location>
        <begin position="1"/>
        <end position="27"/>
    </location>
</feature>
<dbReference type="InterPro" id="IPR034164">
    <property type="entry name" value="Pepsin-like_dom"/>
</dbReference>
<dbReference type="OrthoDB" id="4074350at2759"/>
<organism evidence="6 7">
    <name type="scientific">Tothia fuscella</name>
    <dbReference type="NCBI Taxonomy" id="1048955"/>
    <lineage>
        <taxon>Eukaryota</taxon>
        <taxon>Fungi</taxon>
        <taxon>Dikarya</taxon>
        <taxon>Ascomycota</taxon>
        <taxon>Pezizomycotina</taxon>
        <taxon>Dothideomycetes</taxon>
        <taxon>Pleosporomycetidae</taxon>
        <taxon>Venturiales</taxon>
        <taxon>Cylindrosympodiaceae</taxon>
        <taxon>Tothia</taxon>
    </lineage>
</organism>
<keyword evidence="3" id="KW-0812">Transmembrane</keyword>
<comment type="similarity">
    <text evidence="1">Belongs to the peptidase A1 family.</text>
</comment>
<feature type="compositionally biased region" description="Polar residues" evidence="2">
    <location>
        <begin position="680"/>
        <end position="690"/>
    </location>
</feature>
<feature type="compositionally biased region" description="Basic and acidic residues" evidence="2">
    <location>
        <begin position="691"/>
        <end position="700"/>
    </location>
</feature>
<proteinExistence type="inferred from homology"/>
<feature type="region of interest" description="Disordered" evidence="2">
    <location>
        <begin position="493"/>
        <end position="561"/>
    </location>
</feature>
<sequence>MPLRLTSLPSSCAALVLLFALTPSALCRPNELLPRAGKTIVAPIAFTPAQNWEGIDGSWNTFALRTGSPEQQVRVLISTASQQTWVVDPRGCPDDTPTNNTCAESRGTTFNLETSKTWKSQGLYDLWIESNLGLTGNAEYGFDTVGLGYPGEGGLALEGQIVGALAVKDFYFGHFGINPKPTNFTNFTDQSPSFMTTLRRKNLIPSVSWGYTAGVPYRFAKVLSSLTLGGYDSSRFVPNGVSFPFAPDNERDILVSIQSIITDISGGSTALLPIPTYAYVDSTVAEIWLPVDACVLFEKAFGLTWDPVSELYLVTEGQHNQLILSNANITFNVVPYTQQSGQSTKQDNVNIVLPYKAFDLTAKPPYQGINKSSRYFPLRRAANDTQYTLGRTFLQEAYLTVDWERQNFSISQCKWLEGAASLLVPIESANGTSSSGTMGGVATPSNTSSKVSVGAIAGIVIAVVAILVLTGLWAFFHFRRKAERERRIKLAEEEAAAKKPGETESSKGDEEQSNTLVFPKAELEANTPVRHEADDGTYYKPGGKGGVSGTSSSAALVESDSKEREIFEMPGDMPARQEADGRQLSEKDVIRAREERYNGVDPALTPISPNTNNSASDRSPVSPNDRSPTDTLNGSTLPSTLSSFGRRALVQPSDVIELNQMVSPIDSSEGSHTMMFSPLSPITPSDNSPDATRRRFSYEE</sequence>
<evidence type="ECO:0000313" key="6">
    <source>
        <dbReference type="EMBL" id="KAF2419597.1"/>
    </source>
</evidence>
<feature type="domain" description="Peptidase A1" evidence="5">
    <location>
        <begin position="60"/>
        <end position="411"/>
    </location>
</feature>